<dbReference type="AlphaFoldDB" id="A0A1M6YTB3"/>
<sequence length="69" mass="7865">MKKFNTSQKVVLTMGILGGIIGVYGRFTGWEYADYFPFFYTGMTMVWIVFLPSSKTCCGLFKRKSAQES</sequence>
<evidence type="ECO:0000313" key="4">
    <source>
        <dbReference type="Proteomes" id="UP000184031"/>
    </source>
</evidence>
<evidence type="ECO:0000256" key="1">
    <source>
        <dbReference type="SAM" id="Phobius"/>
    </source>
</evidence>
<feature type="transmembrane region" description="Helical" evidence="1">
    <location>
        <begin position="35"/>
        <end position="54"/>
    </location>
</feature>
<keyword evidence="1" id="KW-0472">Membrane</keyword>
<comment type="caution">
    <text evidence="3">The sequence shown here is derived from an EMBL/GenBank/DDBJ whole genome shotgun (WGS) entry which is preliminary data.</text>
</comment>
<evidence type="ECO:0000313" key="2">
    <source>
        <dbReference type="EMBL" id="SFC14534.1"/>
    </source>
</evidence>
<dbReference type="Proteomes" id="UP000184031">
    <property type="component" value="Unassembled WGS sequence"/>
</dbReference>
<evidence type="ECO:0000313" key="5">
    <source>
        <dbReference type="Proteomes" id="UP000198940"/>
    </source>
</evidence>
<name>A0A1M6YTB3_9FLAO</name>
<dbReference type="OrthoDB" id="1447438at2"/>
<reference evidence="3 4" key="1">
    <citation type="submission" date="2016-11" db="EMBL/GenBank/DDBJ databases">
        <authorList>
            <person name="Varghese N."/>
            <person name="Submissions S."/>
        </authorList>
    </citation>
    <scope>NUCLEOTIDE SEQUENCE [LARGE SCALE GENOMIC DNA]</scope>
    <source>
        <strain evidence="3 4">CGMCC 1.12174</strain>
        <strain evidence="2 5">DSM 26351</strain>
    </source>
</reference>
<protein>
    <submittedName>
        <fullName evidence="3">Uncharacterized protein</fullName>
    </submittedName>
</protein>
<dbReference type="Proteomes" id="UP000198940">
    <property type="component" value="Unassembled WGS sequence"/>
</dbReference>
<dbReference type="EMBL" id="FOKU01000006">
    <property type="protein sequence ID" value="SFC14534.1"/>
    <property type="molecule type" value="Genomic_DNA"/>
</dbReference>
<gene>
    <name evidence="2" type="ORF">SAMN04487891_106184</name>
    <name evidence="3" type="ORF">SAMN05216293_2934</name>
</gene>
<dbReference type="RefSeq" id="WP_072881186.1">
    <property type="nucleotide sequence ID" value="NZ_FOKU01000006.1"/>
</dbReference>
<keyword evidence="1" id="KW-0812">Transmembrane</keyword>
<keyword evidence="5" id="KW-1185">Reference proteome</keyword>
<dbReference type="EMBL" id="FRAT01000008">
    <property type="protein sequence ID" value="SHL21345.1"/>
    <property type="molecule type" value="Genomic_DNA"/>
</dbReference>
<keyword evidence="1" id="KW-1133">Transmembrane helix</keyword>
<proteinExistence type="predicted"/>
<organism evidence="3 4">
    <name type="scientific">Flagellimonas taeanensis</name>
    <dbReference type="NCBI Taxonomy" id="1005926"/>
    <lineage>
        <taxon>Bacteria</taxon>
        <taxon>Pseudomonadati</taxon>
        <taxon>Bacteroidota</taxon>
        <taxon>Flavobacteriia</taxon>
        <taxon>Flavobacteriales</taxon>
        <taxon>Flavobacteriaceae</taxon>
        <taxon>Flagellimonas</taxon>
    </lineage>
</organism>
<dbReference type="STRING" id="1055723.SAMN05216293_2934"/>
<evidence type="ECO:0000313" key="3">
    <source>
        <dbReference type="EMBL" id="SHL21345.1"/>
    </source>
</evidence>
<accession>A0A1M6YTB3</accession>